<dbReference type="AlphaFoldDB" id="A0A7D9IGD4"/>
<proteinExistence type="predicted"/>
<sequence length="254" mass="29291">MKLERMKLPQFSGNIRDYPRFRSDFEKQILPELESGKVAYVLKSCLEGEAFDAIYNLDDDNIKHLQEGDDKSFLELINTVEKGYQDLARINMESEISNSGTVSLIEERLPRDIKREWSREVNRSTSKVEQKNKFPYLLQFLQEQRKIIEYESSELKTGEDHARKGRVHMIDRDGKFIEDKEATKTTRCLVHSSSTHNTADCRVYQEMAPEGKVQLLKDELAGHASRLVTALLTADNARNASVMIVQNITMIPYT</sequence>
<comment type="caution">
    <text evidence="1">The sequence shown here is derived from an EMBL/GenBank/DDBJ whole genome shotgun (WGS) entry which is preliminary data.</text>
</comment>
<evidence type="ECO:0000313" key="1">
    <source>
        <dbReference type="EMBL" id="CAB4004716.1"/>
    </source>
</evidence>
<evidence type="ECO:0000313" key="2">
    <source>
        <dbReference type="Proteomes" id="UP001152795"/>
    </source>
</evidence>
<reference evidence="1" key="1">
    <citation type="submission" date="2020-04" db="EMBL/GenBank/DDBJ databases">
        <authorList>
            <person name="Alioto T."/>
            <person name="Alioto T."/>
            <person name="Gomez Garrido J."/>
        </authorList>
    </citation>
    <scope>NUCLEOTIDE SEQUENCE</scope>
    <source>
        <strain evidence="1">A484AB</strain>
    </source>
</reference>
<organism evidence="1 2">
    <name type="scientific">Paramuricea clavata</name>
    <name type="common">Red gorgonian</name>
    <name type="synonym">Violescent sea-whip</name>
    <dbReference type="NCBI Taxonomy" id="317549"/>
    <lineage>
        <taxon>Eukaryota</taxon>
        <taxon>Metazoa</taxon>
        <taxon>Cnidaria</taxon>
        <taxon>Anthozoa</taxon>
        <taxon>Octocorallia</taxon>
        <taxon>Malacalcyonacea</taxon>
        <taxon>Plexauridae</taxon>
        <taxon>Paramuricea</taxon>
    </lineage>
</organism>
<keyword evidence="2" id="KW-1185">Reference proteome</keyword>
<accession>A0A7D9IGD4</accession>
<protein>
    <submittedName>
        <fullName evidence="1">Uncharacterized protein</fullName>
    </submittedName>
</protein>
<dbReference type="Proteomes" id="UP001152795">
    <property type="component" value="Unassembled WGS sequence"/>
</dbReference>
<name>A0A7D9IGD4_PARCT</name>
<dbReference type="OrthoDB" id="6085377at2759"/>
<gene>
    <name evidence="1" type="ORF">PACLA_8A050455</name>
</gene>
<dbReference type="EMBL" id="CACRXK020004980">
    <property type="protein sequence ID" value="CAB4004716.1"/>
    <property type="molecule type" value="Genomic_DNA"/>
</dbReference>